<sequence>MIRPKVWLAAASSLAIFSLSPVAAHASSSSPSFNLGLSSTALTQNSAKPADKATFTRPGEATRSIEAIPSVNGLSFNLQPTDKLQLNGAQVEVLDESGKLLIALTPELQEGSHLVLDEENQDVFVVEDGATLQSCTDNKWVKWGIQSGWDILVCVPVTLGAEVQ</sequence>
<dbReference type="EMBL" id="FOGQ01000002">
    <property type="protein sequence ID" value="SER70586.1"/>
    <property type="molecule type" value="Genomic_DNA"/>
</dbReference>
<gene>
    <name evidence="2" type="ORF">SAMN05661109_00853</name>
</gene>
<evidence type="ECO:0000313" key="3">
    <source>
        <dbReference type="Proteomes" id="UP000198929"/>
    </source>
</evidence>
<organism evidence="2 3">
    <name type="scientific">Corynebacterium cystitidis DSM 20524</name>
    <dbReference type="NCBI Taxonomy" id="1121357"/>
    <lineage>
        <taxon>Bacteria</taxon>
        <taxon>Bacillati</taxon>
        <taxon>Actinomycetota</taxon>
        <taxon>Actinomycetes</taxon>
        <taxon>Mycobacteriales</taxon>
        <taxon>Corynebacteriaceae</taxon>
        <taxon>Corynebacterium</taxon>
    </lineage>
</organism>
<name>A0A1H9RCX4_9CORY</name>
<dbReference type="Proteomes" id="UP000198929">
    <property type="component" value="Unassembled WGS sequence"/>
</dbReference>
<dbReference type="AlphaFoldDB" id="A0A1H9RCX4"/>
<accession>A0A1H9RCX4</accession>
<protein>
    <submittedName>
        <fullName evidence="2">Uncharacterized protein</fullName>
    </submittedName>
</protein>
<evidence type="ECO:0000256" key="1">
    <source>
        <dbReference type="SAM" id="SignalP"/>
    </source>
</evidence>
<keyword evidence="1" id="KW-0732">Signal</keyword>
<proteinExistence type="predicted"/>
<evidence type="ECO:0000313" key="2">
    <source>
        <dbReference type="EMBL" id="SER70586.1"/>
    </source>
</evidence>
<feature type="chain" id="PRO_5011749560" evidence="1">
    <location>
        <begin position="27"/>
        <end position="164"/>
    </location>
</feature>
<keyword evidence="3" id="KW-1185">Reference proteome</keyword>
<reference evidence="3" key="1">
    <citation type="submission" date="2016-10" db="EMBL/GenBank/DDBJ databases">
        <authorList>
            <person name="Varghese N."/>
            <person name="Submissions S."/>
        </authorList>
    </citation>
    <scope>NUCLEOTIDE SEQUENCE [LARGE SCALE GENOMIC DNA]</scope>
    <source>
        <strain evidence="3">DSM 20524</strain>
    </source>
</reference>
<feature type="signal peptide" evidence="1">
    <location>
        <begin position="1"/>
        <end position="26"/>
    </location>
</feature>
<dbReference type="RefSeq" id="WP_143063401.1">
    <property type="nucleotide sequence ID" value="NZ_CP047199.1"/>
</dbReference>